<reference evidence="1 2" key="1">
    <citation type="submission" date="2023-02" db="EMBL/GenBank/DDBJ databases">
        <title>LHISI_Scaffold_Assembly.</title>
        <authorList>
            <person name="Stuart O.P."/>
            <person name="Cleave R."/>
            <person name="Magrath M.J.L."/>
            <person name="Mikheyev A.S."/>
        </authorList>
    </citation>
    <scope>NUCLEOTIDE SEQUENCE [LARGE SCALE GENOMIC DNA]</scope>
    <source>
        <strain evidence="1">Daus_M_001</strain>
        <tissue evidence="1">Leg muscle</tissue>
    </source>
</reference>
<proteinExistence type="predicted"/>
<name>A0ABQ9GHY2_9NEOP</name>
<dbReference type="Proteomes" id="UP001159363">
    <property type="component" value="Chromosome 11"/>
</dbReference>
<dbReference type="EMBL" id="JARBHB010000012">
    <property type="protein sequence ID" value="KAJ8871625.1"/>
    <property type="molecule type" value="Genomic_DNA"/>
</dbReference>
<accession>A0ABQ9GHY2</accession>
<evidence type="ECO:0000313" key="1">
    <source>
        <dbReference type="EMBL" id="KAJ8871625.1"/>
    </source>
</evidence>
<keyword evidence="2" id="KW-1185">Reference proteome</keyword>
<organism evidence="1 2">
    <name type="scientific">Dryococelus australis</name>
    <dbReference type="NCBI Taxonomy" id="614101"/>
    <lineage>
        <taxon>Eukaryota</taxon>
        <taxon>Metazoa</taxon>
        <taxon>Ecdysozoa</taxon>
        <taxon>Arthropoda</taxon>
        <taxon>Hexapoda</taxon>
        <taxon>Insecta</taxon>
        <taxon>Pterygota</taxon>
        <taxon>Neoptera</taxon>
        <taxon>Polyneoptera</taxon>
        <taxon>Phasmatodea</taxon>
        <taxon>Verophasmatodea</taxon>
        <taxon>Anareolatae</taxon>
        <taxon>Phasmatidae</taxon>
        <taxon>Eurycanthinae</taxon>
        <taxon>Dryococelus</taxon>
    </lineage>
</organism>
<gene>
    <name evidence="1" type="ORF">PR048_027952</name>
</gene>
<comment type="caution">
    <text evidence="1">The sequence shown here is derived from an EMBL/GenBank/DDBJ whole genome shotgun (WGS) entry which is preliminary data.</text>
</comment>
<evidence type="ECO:0000313" key="2">
    <source>
        <dbReference type="Proteomes" id="UP001159363"/>
    </source>
</evidence>
<protein>
    <submittedName>
        <fullName evidence="1">Uncharacterized protein</fullName>
    </submittedName>
</protein>
<sequence>MQIGKSNEIYSQKCNQLRLDNPYDVGDLVLLSISHPNWLHHFMDQLKHTFSWTSNSVVEGSPQTIS</sequence>